<dbReference type="Proteomes" id="UP000033930">
    <property type="component" value="Unassembled WGS sequence"/>
</dbReference>
<accession>A0A0G0VDB3</accession>
<feature type="transmembrane region" description="Helical" evidence="1">
    <location>
        <begin position="56"/>
        <end position="77"/>
    </location>
</feature>
<proteinExistence type="predicted"/>
<gene>
    <name evidence="2" type="ORF">UU50_C0014G0011</name>
</gene>
<evidence type="ECO:0000313" key="2">
    <source>
        <dbReference type="EMBL" id="KKR98879.1"/>
    </source>
</evidence>
<reference evidence="2 3" key="1">
    <citation type="journal article" date="2015" name="Nature">
        <title>rRNA introns, odd ribosomes, and small enigmatic genomes across a large radiation of phyla.</title>
        <authorList>
            <person name="Brown C.T."/>
            <person name="Hug L.A."/>
            <person name="Thomas B.C."/>
            <person name="Sharon I."/>
            <person name="Castelle C.J."/>
            <person name="Singh A."/>
            <person name="Wilkins M.J."/>
            <person name="Williams K.H."/>
            <person name="Banfield J.F."/>
        </authorList>
    </citation>
    <scope>NUCLEOTIDE SEQUENCE [LARGE SCALE GENOMIC DNA]</scope>
</reference>
<evidence type="ECO:0000313" key="3">
    <source>
        <dbReference type="Proteomes" id="UP000033930"/>
    </source>
</evidence>
<keyword evidence="1" id="KW-0812">Transmembrane</keyword>
<protein>
    <submittedName>
        <fullName evidence="2">Uncharacterized protein</fullName>
    </submittedName>
</protein>
<keyword evidence="1" id="KW-1133">Transmembrane helix</keyword>
<feature type="transmembrane region" description="Helical" evidence="1">
    <location>
        <begin position="25"/>
        <end position="44"/>
    </location>
</feature>
<comment type="caution">
    <text evidence="2">The sequence shown here is derived from an EMBL/GenBank/DDBJ whole genome shotgun (WGS) entry which is preliminary data.</text>
</comment>
<keyword evidence="1" id="KW-0472">Membrane</keyword>
<dbReference type="EMBL" id="LCAW01000014">
    <property type="protein sequence ID" value="KKR98879.1"/>
    <property type="molecule type" value="Genomic_DNA"/>
</dbReference>
<dbReference type="AlphaFoldDB" id="A0A0G0VDB3"/>
<sequence>MSQLFSLSFWFSLQTTGLSATFEHVFFFLFAIVIILGSISRIMARNKKDDRFMVKVYKYLGQMCMTMGVTGLVWFFLAYEQIYFFGARFWFLAWVLGLIVWSAWIVWYAKVRIPELKDQGVAKVETNKYIPKSKRK</sequence>
<organism evidence="2 3">
    <name type="scientific">Candidatus Uhrbacteria bacterium GW2011_GWC1_41_20</name>
    <dbReference type="NCBI Taxonomy" id="1618983"/>
    <lineage>
        <taxon>Bacteria</taxon>
        <taxon>Candidatus Uhriibacteriota</taxon>
    </lineage>
</organism>
<feature type="transmembrane region" description="Helical" evidence="1">
    <location>
        <begin position="89"/>
        <end position="109"/>
    </location>
</feature>
<name>A0A0G0VDB3_9BACT</name>
<evidence type="ECO:0000256" key="1">
    <source>
        <dbReference type="SAM" id="Phobius"/>
    </source>
</evidence>